<keyword evidence="4" id="KW-0812">Transmembrane</keyword>
<feature type="chain" id="PRO_5047416875" evidence="5">
    <location>
        <begin position="20"/>
        <end position="347"/>
    </location>
</feature>
<keyword evidence="3" id="KW-0804">Transcription</keyword>
<dbReference type="PROSITE" id="PS00622">
    <property type="entry name" value="HTH_LUXR_1"/>
    <property type="match status" value="1"/>
</dbReference>
<feature type="signal peptide" evidence="5">
    <location>
        <begin position="1"/>
        <end position="19"/>
    </location>
</feature>
<dbReference type="SMART" id="SM00421">
    <property type="entry name" value="HTH_LUXR"/>
    <property type="match status" value="1"/>
</dbReference>
<dbReference type="InterPro" id="IPR000792">
    <property type="entry name" value="Tscrpt_reg_LuxR_C"/>
</dbReference>
<dbReference type="RefSeq" id="WP_272653149.1">
    <property type="nucleotide sequence ID" value="NZ_JAZDDG010000015.1"/>
</dbReference>
<keyword evidence="1" id="KW-0805">Transcription regulation</keyword>
<dbReference type="PRINTS" id="PR00038">
    <property type="entry name" value="HTHLUXR"/>
</dbReference>
<dbReference type="SUPFAM" id="SSF46894">
    <property type="entry name" value="C-terminal effector domain of the bipartite response regulators"/>
    <property type="match status" value="1"/>
</dbReference>
<proteinExistence type="predicted"/>
<reference evidence="7 8" key="1">
    <citation type="submission" date="2024-01" db="EMBL/GenBank/DDBJ databases">
        <title>Maribacter spp. originated from different algae showed divergent polysaccharides utilization ability.</title>
        <authorList>
            <person name="Wang H."/>
            <person name="Wu Y."/>
        </authorList>
    </citation>
    <scope>NUCLEOTIDE SEQUENCE [LARGE SCALE GENOMIC DNA]</scope>
    <source>
        <strain evidence="7 8">PR1</strain>
    </source>
</reference>
<keyword evidence="8" id="KW-1185">Reference proteome</keyword>
<evidence type="ECO:0000313" key="8">
    <source>
        <dbReference type="Proteomes" id="UP001356308"/>
    </source>
</evidence>
<evidence type="ECO:0000313" key="7">
    <source>
        <dbReference type="EMBL" id="MEE1978503.1"/>
    </source>
</evidence>
<evidence type="ECO:0000256" key="2">
    <source>
        <dbReference type="ARBA" id="ARBA00023125"/>
    </source>
</evidence>
<evidence type="ECO:0000256" key="3">
    <source>
        <dbReference type="ARBA" id="ARBA00023163"/>
    </source>
</evidence>
<dbReference type="PANTHER" id="PTHR44688:SF16">
    <property type="entry name" value="DNA-BINDING TRANSCRIPTIONAL ACTIVATOR DEVR_DOSR"/>
    <property type="match status" value="1"/>
</dbReference>
<keyword evidence="5" id="KW-0732">Signal</keyword>
<comment type="caution">
    <text evidence="7">The sequence shown here is derived from an EMBL/GenBank/DDBJ whole genome shotgun (WGS) entry which is preliminary data.</text>
</comment>
<feature type="transmembrane region" description="Helical" evidence="4">
    <location>
        <begin position="257"/>
        <end position="276"/>
    </location>
</feature>
<dbReference type="PROSITE" id="PS50043">
    <property type="entry name" value="HTH_LUXR_2"/>
    <property type="match status" value="1"/>
</dbReference>
<dbReference type="InterPro" id="IPR016032">
    <property type="entry name" value="Sig_transdc_resp-reg_C-effctor"/>
</dbReference>
<dbReference type="PANTHER" id="PTHR44688">
    <property type="entry name" value="DNA-BINDING TRANSCRIPTIONAL ACTIVATOR DEVR_DOSR"/>
    <property type="match status" value="1"/>
</dbReference>
<evidence type="ECO:0000256" key="5">
    <source>
        <dbReference type="SAM" id="SignalP"/>
    </source>
</evidence>
<dbReference type="Pfam" id="PF00196">
    <property type="entry name" value="GerE"/>
    <property type="match status" value="1"/>
</dbReference>
<keyword evidence="4" id="KW-1133">Transmembrane helix</keyword>
<evidence type="ECO:0000256" key="4">
    <source>
        <dbReference type="SAM" id="Phobius"/>
    </source>
</evidence>
<dbReference type="EMBL" id="JAZDDG010000015">
    <property type="protein sequence ID" value="MEE1978503.1"/>
    <property type="molecule type" value="Genomic_DNA"/>
</dbReference>
<dbReference type="CDD" id="cd06170">
    <property type="entry name" value="LuxR_C_like"/>
    <property type="match status" value="1"/>
</dbReference>
<keyword evidence="4" id="KW-0472">Membrane</keyword>
<organism evidence="7 8">
    <name type="scientific">Maribacter cobaltidurans</name>
    <dbReference type="NCBI Taxonomy" id="1178778"/>
    <lineage>
        <taxon>Bacteria</taxon>
        <taxon>Pseudomonadati</taxon>
        <taxon>Bacteroidota</taxon>
        <taxon>Flavobacteriia</taxon>
        <taxon>Flavobacteriales</taxon>
        <taxon>Flavobacteriaceae</taxon>
        <taxon>Maribacter</taxon>
    </lineage>
</organism>
<evidence type="ECO:0000259" key="6">
    <source>
        <dbReference type="PROSITE" id="PS50043"/>
    </source>
</evidence>
<dbReference type="Gene3D" id="1.10.10.10">
    <property type="entry name" value="Winged helix-like DNA-binding domain superfamily/Winged helix DNA-binding domain"/>
    <property type="match status" value="1"/>
</dbReference>
<name>A0ABU7J000_9FLAO</name>
<sequence length="347" mass="40519">MKRAILSICFLFCSWSTFCQYFFNGNISDSVAGKTVYLSVVEDYRKMSRTYLEQILKKTTTDNTGYFEFKGDNLLGENRIYKIHIDDCSEELYEKHFFGNCVNTKSILFIANVKDTIYFPTTFNDEIFCDLSSTNSASADILKIDELFGEMAFDFASFRSDANNRLNSKKWFNKLQDYGKSLNEPLSELYIYQFLSDRKNESYAYFTKDFEDNNYYFELSERLRKEYPVAAFTKQFEAEIEAFSVLGKPVQKNHYKWVVILGSLLLISLITNLYLWRSRYLFVADKRRNLIKALSEQEQKIVALIKQGMSNKEIASNLFISVSTVKSHINNIYKKLNVDSRDTLKGL</sequence>
<keyword evidence="2" id="KW-0238">DNA-binding</keyword>
<protein>
    <submittedName>
        <fullName evidence="7">LuxR C-terminal-related transcriptional regulator</fullName>
    </submittedName>
</protein>
<gene>
    <name evidence="7" type="ORF">V1I91_20675</name>
</gene>
<dbReference type="Proteomes" id="UP001356308">
    <property type="component" value="Unassembled WGS sequence"/>
</dbReference>
<accession>A0ABU7J000</accession>
<evidence type="ECO:0000256" key="1">
    <source>
        <dbReference type="ARBA" id="ARBA00023015"/>
    </source>
</evidence>
<dbReference type="InterPro" id="IPR036388">
    <property type="entry name" value="WH-like_DNA-bd_sf"/>
</dbReference>
<feature type="domain" description="HTH luxR-type" evidence="6">
    <location>
        <begin position="287"/>
        <end position="347"/>
    </location>
</feature>